<dbReference type="Pfam" id="PF05521">
    <property type="entry name" value="Phage_HCP"/>
    <property type="match status" value="1"/>
</dbReference>
<sequence length="115" mass="13624">MPMKTGLLNKRIEILGKQAVTDEYGFDNQADVVVYRCWASIEPARGKVFYEMERKADTEYSKITIRWRPGVTHDMKVKYQDHLYDIDTIVDPYMRHEALELYCTEEVRGTDNERK</sequence>
<gene>
    <name evidence="1" type="ORF">HF872_11340</name>
</gene>
<dbReference type="AlphaFoldDB" id="A0A848BS66"/>
<dbReference type="EMBL" id="JABAFG010000024">
    <property type="protein sequence ID" value="NME29201.1"/>
    <property type="molecule type" value="Genomic_DNA"/>
</dbReference>
<proteinExistence type="predicted"/>
<dbReference type="NCBIfam" id="TIGR01563">
    <property type="entry name" value="gp16_SPP1"/>
    <property type="match status" value="1"/>
</dbReference>
<dbReference type="Proteomes" id="UP000591071">
    <property type="component" value="Unassembled WGS sequence"/>
</dbReference>
<protein>
    <submittedName>
        <fullName evidence="1">Phage head closure protein</fullName>
    </submittedName>
</protein>
<reference evidence="1 2" key="1">
    <citation type="submission" date="2020-04" db="EMBL/GenBank/DDBJ databases">
        <authorList>
            <person name="Hitch T.C.A."/>
            <person name="Wylensek D."/>
            <person name="Clavel T."/>
        </authorList>
    </citation>
    <scope>NUCLEOTIDE SEQUENCE [LARGE SCALE GENOMIC DNA]</scope>
    <source>
        <strain evidence="1 2">Oil-RF-744-FAT-WT-6-1</strain>
    </source>
</reference>
<dbReference type="Gene3D" id="2.40.10.270">
    <property type="entry name" value="Bacteriophage SPP1 head-tail adaptor protein"/>
    <property type="match status" value="1"/>
</dbReference>
<name>A0A848BS66_9FIRM</name>
<organism evidence="1 2">
    <name type="scientific">Megasphaera hexanoica</name>
    <dbReference type="NCBI Taxonomy" id="1675036"/>
    <lineage>
        <taxon>Bacteria</taxon>
        <taxon>Bacillati</taxon>
        <taxon>Bacillota</taxon>
        <taxon>Negativicutes</taxon>
        <taxon>Veillonellales</taxon>
        <taxon>Veillonellaceae</taxon>
        <taxon>Megasphaera</taxon>
    </lineage>
</organism>
<accession>A0A848BS66</accession>
<dbReference type="InterPro" id="IPR008767">
    <property type="entry name" value="Phage_SPP1_head-tail_adaptor"/>
</dbReference>
<comment type="caution">
    <text evidence="1">The sequence shown here is derived from an EMBL/GenBank/DDBJ whole genome shotgun (WGS) entry which is preliminary data.</text>
</comment>
<dbReference type="InterPro" id="IPR038666">
    <property type="entry name" value="SSP1_head-tail_sf"/>
</dbReference>
<evidence type="ECO:0000313" key="2">
    <source>
        <dbReference type="Proteomes" id="UP000591071"/>
    </source>
</evidence>
<evidence type="ECO:0000313" key="1">
    <source>
        <dbReference type="EMBL" id="NME29201.1"/>
    </source>
</evidence>